<evidence type="ECO:0000259" key="10">
    <source>
        <dbReference type="PROSITE" id="PS51873"/>
    </source>
</evidence>
<evidence type="ECO:0000256" key="7">
    <source>
        <dbReference type="ARBA" id="ARBA00022771"/>
    </source>
</evidence>
<comment type="pathway">
    <text evidence="2">Protein modification; protein ubiquitination.</text>
</comment>
<dbReference type="SUPFAM" id="SSF57850">
    <property type="entry name" value="RING/U-box"/>
    <property type="match status" value="1"/>
</dbReference>
<keyword evidence="6" id="KW-0677">Repeat</keyword>
<keyword evidence="12" id="KW-1185">Reference proteome</keyword>
<evidence type="ECO:0000256" key="6">
    <source>
        <dbReference type="ARBA" id="ARBA00022737"/>
    </source>
</evidence>
<sequence>MVKKCPFCGTFCERSEGCNHMTCTCGEAFCYVCGGKWNQDNHYECDVDVSVRVYMFDVSDVNIGYISMKTLDECLEYRRLKSATNLWALQKKLVTILGDNPAEVRRTVSLYSTVS</sequence>
<dbReference type="GO" id="GO:0097039">
    <property type="term" value="P:protein linear polyubiquitination"/>
    <property type="evidence" value="ECO:0007669"/>
    <property type="project" value="TreeGrafter"/>
</dbReference>
<dbReference type="GO" id="GO:0000151">
    <property type="term" value="C:ubiquitin ligase complex"/>
    <property type="evidence" value="ECO:0007669"/>
    <property type="project" value="TreeGrafter"/>
</dbReference>
<keyword evidence="7" id="KW-0863">Zinc-finger</keyword>
<evidence type="ECO:0000256" key="9">
    <source>
        <dbReference type="ARBA" id="ARBA00022833"/>
    </source>
</evidence>
<dbReference type="InterPro" id="IPR051628">
    <property type="entry name" value="LUBAC_E3_Ligases"/>
</dbReference>
<dbReference type="GO" id="GO:0043130">
    <property type="term" value="F:ubiquitin binding"/>
    <property type="evidence" value="ECO:0007669"/>
    <property type="project" value="TreeGrafter"/>
</dbReference>
<dbReference type="CDD" id="cd20336">
    <property type="entry name" value="Rcat_RBR"/>
    <property type="match status" value="1"/>
</dbReference>
<protein>
    <recommendedName>
        <fullName evidence="3">RBR-type E3 ubiquitin transferase</fullName>
        <ecNumber evidence="3">2.3.2.31</ecNumber>
    </recommendedName>
</protein>
<evidence type="ECO:0000256" key="5">
    <source>
        <dbReference type="ARBA" id="ARBA00022723"/>
    </source>
</evidence>
<dbReference type="WBParaSite" id="ASIM_0000922601-mRNA-1">
    <property type="protein sequence ID" value="ASIM_0000922601-mRNA-1"/>
    <property type="gene ID" value="ASIM_0000922601"/>
</dbReference>
<keyword evidence="4" id="KW-0808">Transferase</keyword>
<name>A0A0M3JNI6_ANISI</name>
<proteinExistence type="predicted"/>
<feature type="domain" description="RING-type" evidence="10">
    <location>
        <begin position="1"/>
        <end position="49"/>
    </location>
</feature>
<dbReference type="Gene3D" id="1.20.120.1750">
    <property type="match status" value="1"/>
</dbReference>
<dbReference type="InterPro" id="IPR044066">
    <property type="entry name" value="TRIAD_supradom"/>
</dbReference>
<reference evidence="11 12" key="2">
    <citation type="submission" date="2018-11" db="EMBL/GenBank/DDBJ databases">
        <authorList>
            <consortium name="Pathogen Informatics"/>
        </authorList>
    </citation>
    <scope>NUCLEOTIDE SEQUENCE [LARGE SCALE GENOMIC DNA]</scope>
</reference>
<dbReference type="Proteomes" id="UP000267096">
    <property type="component" value="Unassembled WGS sequence"/>
</dbReference>
<dbReference type="PANTHER" id="PTHR22770">
    <property type="entry name" value="UBIQUITIN CONJUGATING ENZYME 7 INTERACTING PROTEIN-RELATED"/>
    <property type="match status" value="1"/>
</dbReference>
<dbReference type="GO" id="GO:0043161">
    <property type="term" value="P:proteasome-mediated ubiquitin-dependent protein catabolic process"/>
    <property type="evidence" value="ECO:0007669"/>
    <property type="project" value="TreeGrafter"/>
</dbReference>
<evidence type="ECO:0000256" key="2">
    <source>
        <dbReference type="ARBA" id="ARBA00004906"/>
    </source>
</evidence>
<dbReference type="EMBL" id="UYRR01025909">
    <property type="protein sequence ID" value="VDK35733.1"/>
    <property type="molecule type" value="Genomic_DNA"/>
</dbReference>
<dbReference type="GO" id="GO:0061630">
    <property type="term" value="F:ubiquitin protein ligase activity"/>
    <property type="evidence" value="ECO:0007669"/>
    <property type="project" value="UniProtKB-EC"/>
</dbReference>
<keyword evidence="9" id="KW-0862">Zinc</keyword>
<gene>
    <name evidence="11" type="ORF">ASIM_LOCUS8978</name>
</gene>
<evidence type="ECO:0000313" key="13">
    <source>
        <dbReference type="WBParaSite" id="ASIM_0000922601-mRNA-1"/>
    </source>
</evidence>
<dbReference type="Pfam" id="PF22605">
    <property type="entry name" value="IBR_2"/>
    <property type="match status" value="1"/>
</dbReference>
<organism evidence="13">
    <name type="scientific">Anisakis simplex</name>
    <name type="common">Herring worm</name>
    <dbReference type="NCBI Taxonomy" id="6269"/>
    <lineage>
        <taxon>Eukaryota</taxon>
        <taxon>Metazoa</taxon>
        <taxon>Ecdysozoa</taxon>
        <taxon>Nematoda</taxon>
        <taxon>Chromadorea</taxon>
        <taxon>Rhabditida</taxon>
        <taxon>Spirurina</taxon>
        <taxon>Ascaridomorpha</taxon>
        <taxon>Ascaridoidea</taxon>
        <taxon>Anisakidae</taxon>
        <taxon>Anisakis</taxon>
        <taxon>Anisakis simplex complex</taxon>
    </lineage>
</organism>
<keyword evidence="5" id="KW-0479">Metal-binding</keyword>
<evidence type="ECO:0000313" key="12">
    <source>
        <dbReference type="Proteomes" id="UP000267096"/>
    </source>
</evidence>
<evidence type="ECO:0000256" key="1">
    <source>
        <dbReference type="ARBA" id="ARBA00001798"/>
    </source>
</evidence>
<dbReference type="PROSITE" id="PS51873">
    <property type="entry name" value="TRIAD"/>
    <property type="match status" value="1"/>
</dbReference>
<dbReference type="PANTHER" id="PTHR22770:SF13">
    <property type="entry name" value="RING-TYPE DOMAIN-CONTAINING PROTEIN"/>
    <property type="match status" value="1"/>
</dbReference>
<evidence type="ECO:0000313" key="11">
    <source>
        <dbReference type="EMBL" id="VDK35733.1"/>
    </source>
</evidence>
<reference evidence="13" key="1">
    <citation type="submission" date="2017-02" db="UniProtKB">
        <authorList>
            <consortium name="WormBaseParasite"/>
        </authorList>
    </citation>
    <scope>IDENTIFICATION</scope>
</reference>
<accession>A0A0M3JNI6</accession>
<dbReference type="AlphaFoldDB" id="A0A0M3JNI6"/>
<evidence type="ECO:0000256" key="8">
    <source>
        <dbReference type="ARBA" id="ARBA00022786"/>
    </source>
</evidence>
<comment type="catalytic activity">
    <reaction evidence="1">
        <text>[E2 ubiquitin-conjugating enzyme]-S-ubiquitinyl-L-cysteine + [acceptor protein]-L-lysine = [E2 ubiquitin-conjugating enzyme]-L-cysteine + [acceptor protein]-N(6)-ubiquitinyl-L-lysine.</text>
        <dbReference type="EC" id="2.3.2.31"/>
    </reaction>
</comment>
<evidence type="ECO:0000256" key="4">
    <source>
        <dbReference type="ARBA" id="ARBA00022679"/>
    </source>
</evidence>
<dbReference type="EC" id="2.3.2.31" evidence="3"/>
<keyword evidence="8" id="KW-0833">Ubl conjugation pathway</keyword>
<dbReference type="GO" id="GO:0008270">
    <property type="term" value="F:zinc ion binding"/>
    <property type="evidence" value="ECO:0007669"/>
    <property type="project" value="UniProtKB-KW"/>
</dbReference>
<dbReference type="InterPro" id="IPR054694">
    <property type="entry name" value="Parkin-like_IBR"/>
</dbReference>
<evidence type="ECO:0000256" key="3">
    <source>
        <dbReference type="ARBA" id="ARBA00012251"/>
    </source>
</evidence>
<dbReference type="OrthoDB" id="5871643at2759"/>